<evidence type="ECO:0000313" key="5">
    <source>
        <dbReference type="EMBL" id="TKT86003.1"/>
    </source>
</evidence>
<dbReference type="SMART" id="SM00342">
    <property type="entry name" value="HTH_ARAC"/>
    <property type="match status" value="1"/>
</dbReference>
<accession>A0A4V6Y1T2</accession>
<evidence type="ECO:0000256" key="3">
    <source>
        <dbReference type="ARBA" id="ARBA00023163"/>
    </source>
</evidence>
<dbReference type="Gene3D" id="1.10.10.60">
    <property type="entry name" value="Homeodomain-like"/>
    <property type="match status" value="1"/>
</dbReference>
<evidence type="ECO:0000259" key="4">
    <source>
        <dbReference type="PROSITE" id="PS01124"/>
    </source>
</evidence>
<keyword evidence="3" id="KW-0804">Transcription</keyword>
<dbReference type="OrthoDB" id="771407at2"/>
<dbReference type="RefSeq" id="WP_137344277.1">
    <property type="nucleotide sequence ID" value="NZ_SZVO01000026.1"/>
</dbReference>
<sequence length="344" mass="38936">MVTIIYCVPSIGKLLIVMKRIYTVKLPTSIASAVDTTRTIPSNCFYPINYGDIKHMQWAAGNILRQRVITYDFLMECFEIHLQEDLGIEVAFTKPSLVFYYGFSGAMVCENQESGSSFTLSAGQYGAINVPLGKYRLILARGLMAGLLYIFDTKYLDNVLKMAPSDFRAGSHFRIGSPDCHKFPFFVIESIDQILEQLRSTSLEQKSLSIKMILIVLLKQYGEQLARYKNRLIGEAFDKTMSAKKFIETDIKSGPLPAVSEISRRFRIHPDTLNRAFKSNFGVGIQKYINQLKMQQAFLLLSQDKQPIVIVSEIMGYNSTSSFSTQFRSYYGFSPGQVAAKNKR</sequence>
<evidence type="ECO:0000256" key="1">
    <source>
        <dbReference type="ARBA" id="ARBA00023015"/>
    </source>
</evidence>
<dbReference type="GO" id="GO:0043565">
    <property type="term" value="F:sequence-specific DNA binding"/>
    <property type="evidence" value="ECO:0007669"/>
    <property type="project" value="InterPro"/>
</dbReference>
<dbReference type="SUPFAM" id="SSF46689">
    <property type="entry name" value="Homeodomain-like"/>
    <property type="match status" value="1"/>
</dbReference>
<dbReference type="InterPro" id="IPR018060">
    <property type="entry name" value="HTH_AraC"/>
</dbReference>
<proteinExistence type="predicted"/>
<organism evidence="5 6">
    <name type="scientific">Dyadobacter frigoris</name>
    <dbReference type="NCBI Taxonomy" id="2576211"/>
    <lineage>
        <taxon>Bacteria</taxon>
        <taxon>Pseudomonadati</taxon>
        <taxon>Bacteroidota</taxon>
        <taxon>Cytophagia</taxon>
        <taxon>Cytophagales</taxon>
        <taxon>Spirosomataceae</taxon>
        <taxon>Dyadobacter</taxon>
    </lineage>
</organism>
<gene>
    <name evidence="5" type="ORF">FDK13_32920</name>
</gene>
<dbReference type="PROSITE" id="PS01124">
    <property type="entry name" value="HTH_ARAC_FAMILY_2"/>
    <property type="match status" value="1"/>
</dbReference>
<dbReference type="EMBL" id="SZVO01000026">
    <property type="protein sequence ID" value="TKT86003.1"/>
    <property type="molecule type" value="Genomic_DNA"/>
</dbReference>
<evidence type="ECO:0000313" key="6">
    <source>
        <dbReference type="Proteomes" id="UP000304900"/>
    </source>
</evidence>
<dbReference type="InterPro" id="IPR009057">
    <property type="entry name" value="Homeodomain-like_sf"/>
</dbReference>
<reference evidence="5 6" key="1">
    <citation type="submission" date="2019-05" db="EMBL/GenBank/DDBJ databases">
        <title>Dyadobacter AR-3-8 sp. nov., isolated from arctic soil.</title>
        <authorList>
            <person name="Chaudhary D.K."/>
        </authorList>
    </citation>
    <scope>NUCLEOTIDE SEQUENCE [LARGE SCALE GENOMIC DNA]</scope>
    <source>
        <strain evidence="5 6">AR-3-8</strain>
    </source>
</reference>
<dbReference type="GO" id="GO:0003700">
    <property type="term" value="F:DNA-binding transcription factor activity"/>
    <property type="evidence" value="ECO:0007669"/>
    <property type="project" value="InterPro"/>
</dbReference>
<name>A0A4V6Y1T2_9BACT</name>
<dbReference type="PANTHER" id="PTHR43280:SF2">
    <property type="entry name" value="HTH-TYPE TRANSCRIPTIONAL REGULATOR EXSA"/>
    <property type="match status" value="1"/>
</dbReference>
<protein>
    <submittedName>
        <fullName evidence="5">Helix-turn-helix transcriptional regulator</fullName>
    </submittedName>
</protein>
<keyword evidence="6" id="KW-1185">Reference proteome</keyword>
<dbReference type="Proteomes" id="UP000304900">
    <property type="component" value="Unassembled WGS sequence"/>
</dbReference>
<feature type="domain" description="HTH araC/xylS-type" evidence="4">
    <location>
        <begin position="241"/>
        <end position="341"/>
    </location>
</feature>
<keyword evidence="2" id="KW-0238">DNA-binding</keyword>
<comment type="caution">
    <text evidence="5">The sequence shown here is derived from an EMBL/GenBank/DDBJ whole genome shotgun (WGS) entry which is preliminary data.</text>
</comment>
<dbReference type="AlphaFoldDB" id="A0A4V6Y1T2"/>
<dbReference type="Pfam" id="PF12833">
    <property type="entry name" value="HTH_18"/>
    <property type="match status" value="1"/>
</dbReference>
<dbReference type="PANTHER" id="PTHR43280">
    <property type="entry name" value="ARAC-FAMILY TRANSCRIPTIONAL REGULATOR"/>
    <property type="match status" value="1"/>
</dbReference>
<keyword evidence="1" id="KW-0805">Transcription regulation</keyword>
<evidence type="ECO:0000256" key="2">
    <source>
        <dbReference type="ARBA" id="ARBA00023125"/>
    </source>
</evidence>